<comment type="pathway">
    <text evidence="2">Glycan biosynthesis; trehalose biosynthesis.</text>
</comment>
<evidence type="ECO:0000256" key="3">
    <source>
        <dbReference type="SAM" id="MobiDB-lite"/>
    </source>
</evidence>
<dbReference type="InterPro" id="IPR003337">
    <property type="entry name" value="Trehalose_PPase"/>
</dbReference>
<dbReference type="EMBL" id="CP097636">
    <property type="protein sequence ID" value="URI09646.1"/>
    <property type="molecule type" value="Genomic_DNA"/>
</dbReference>
<keyword evidence="2" id="KW-0460">Magnesium</keyword>
<reference evidence="4" key="1">
    <citation type="submission" date="2022-05" db="EMBL/GenBank/DDBJ databases">
        <title>An RpoN-dependent PEP-CTERM gene is involved in floc formation of an Aquincola tertiaricarbonis strain.</title>
        <authorList>
            <person name="Qiu D."/>
            <person name="Xia M."/>
        </authorList>
    </citation>
    <scope>NUCLEOTIDE SEQUENCE</scope>
    <source>
        <strain evidence="4">RN12</strain>
    </source>
</reference>
<organism evidence="4 5">
    <name type="scientific">Aquincola tertiaricarbonis</name>
    <dbReference type="NCBI Taxonomy" id="391953"/>
    <lineage>
        <taxon>Bacteria</taxon>
        <taxon>Pseudomonadati</taxon>
        <taxon>Pseudomonadota</taxon>
        <taxon>Betaproteobacteria</taxon>
        <taxon>Burkholderiales</taxon>
        <taxon>Sphaerotilaceae</taxon>
        <taxon>Aquincola</taxon>
    </lineage>
</organism>
<protein>
    <recommendedName>
        <fullName evidence="2">Trehalose 6-phosphate phosphatase</fullName>
        <ecNumber evidence="2">3.1.3.12</ecNumber>
    </recommendedName>
</protein>
<dbReference type="Proteomes" id="UP001056201">
    <property type="component" value="Chromosome 2"/>
</dbReference>
<keyword evidence="5" id="KW-1185">Reference proteome</keyword>
<dbReference type="InterPro" id="IPR036412">
    <property type="entry name" value="HAD-like_sf"/>
</dbReference>
<dbReference type="Gene3D" id="3.40.50.1000">
    <property type="entry name" value="HAD superfamily/HAD-like"/>
    <property type="match status" value="1"/>
</dbReference>
<dbReference type="SUPFAM" id="SSF56784">
    <property type="entry name" value="HAD-like"/>
    <property type="match status" value="1"/>
</dbReference>
<sequence length="270" mass="28177">MMQDEVTPPGPQRSGPPPLPPEAALFIDFDGTLAPLAPRPQDVQVPEWVLPTLRHLHGALGGAVAVISGRPVAQIDGFLAPLQLPAAGVHGVERRGSNGLLRVEAAEPPAPLVAAAQALVAEHPGLLFEPKTGGFALHFRSRPLLGGLCHDTLQAALRALPEVLTWQIMGGHCVYEIKQRKVSKGVALAALQQDPCFAGRLPVYVGDDVTDEDGIAAAQAAGGFGVRVGPGATQARYWLEDIDAVSRWLGDAVRRLPAPGGGSPPPQALA</sequence>
<feature type="region of interest" description="Disordered" evidence="3">
    <location>
        <begin position="1"/>
        <end position="20"/>
    </location>
</feature>
<comment type="similarity">
    <text evidence="2">Belongs to the trehalose phosphatase family.</text>
</comment>
<accession>A0ABY4S8G7</accession>
<dbReference type="PANTHER" id="PTHR43768:SF3">
    <property type="entry name" value="TREHALOSE 6-PHOSPHATE PHOSPHATASE"/>
    <property type="match status" value="1"/>
</dbReference>
<keyword evidence="2" id="KW-0479">Metal-binding</keyword>
<dbReference type="EC" id="3.1.3.12" evidence="2"/>
<evidence type="ECO:0000256" key="1">
    <source>
        <dbReference type="ARBA" id="ARBA00022801"/>
    </source>
</evidence>
<evidence type="ECO:0000313" key="5">
    <source>
        <dbReference type="Proteomes" id="UP001056201"/>
    </source>
</evidence>
<keyword evidence="1 2" id="KW-0378">Hydrolase</keyword>
<comment type="cofactor">
    <cofactor evidence="2">
        <name>Mg(2+)</name>
        <dbReference type="ChEBI" id="CHEBI:18420"/>
    </cofactor>
</comment>
<dbReference type="Pfam" id="PF02358">
    <property type="entry name" value="Trehalose_PPase"/>
    <property type="match status" value="1"/>
</dbReference>
<gene>
    <name evidence="4" type="primary">otsB</name>
    <name evidence="4" type="ORF">MW290_29280</name>
</gene>
<comment type="function">
    <text evidence="2">Removes the phosphate from trehalose 6-phosphate to produce free trehalose.</text>
</comment>
<comment type="catalytic activity">
    <reaction evidence="2">
        <text>alpha,alpha-trehalose 6-phosphate + H2O = alpha,alpha-trehalose + phosphate</text>
        <dbReference type="Rhea" id="RHEA:23420"/>
        <dbReference type="ChEBI" id="CHEBI:15377"/>
        <dbReference type="ChEBI" id="CHEBI:16551"/>
        <dbReference type="ChEBI" id="CHEBI:43474"/>
        <dbReference type="ChEBI" id="CHEBI:58429"/>
        <dbReference type="EC" id="3.1.3.12"/>
    </reaction>
</comment>
<dbReference type="PANTHER" id="PTHR43768">
    <property type="entry name" value="TREHALOSE 6-PHOSPHATE PHOSPHATASE"/>
    <property type="match status" value="1"/>
</dbReference>
<evidence type="ECO:0000256" key="2">
    <source>
        <dbReference type="RuleBase" id="RU361117"/>
    </source>
</evidence>
<dbReference type="InterPro" id="IPR044651">
    <property type="entry name" value="OTSB-like"/>
</dbReference>
<feature type="compositionally biased region" description="Pro residues" evidence="3">
    <location>
        <begin position="8"/>
        <end position="20"/>
    </location>
</feature>
<proteinExistence type="inferred from homology"/>
<dbReference type="GO" id="GO:0004805">
    <property type="term" value="F:trehalose-phosphatase activity"/>
    <property type="evidence" value="ECO:0007669"/>
    <property type="project" value="UniProtKB-EC"/>
</dbReference>
<name>A0ABY4S8G7_AQUTE</name>
<dbReference type="RefSeq" id="WP_250197870.1">
    <property type="nucleotide sequence ID" value="NZ_CP097636.1"/>
</dbReference>
<dbReference type="NCBIfam" id="TIGR00685">
    <property type="entry name" value="T6PP"/>
    <property type="match status" value="1"/>
</dbReference>
<dbReference type="InterPro" id="IPR023214">
    <property type="entry name" value="HAD_sf"/>
</dbReference>
<evidence type="ECO:0000313" key="4">
    <source>
        <dbReference type="EMBL" id="URI09646.1"/>
    </source>
</evidence>
<dbReference type="Gene3D" id="3.30.70.1020">
    <property type="entry name" value="Trehalose-6-phosphate phosphatase related protein, domain 2"/>
    <property type="match status" value="1"/>
</dbReference>